<evidence type="ECO:0000256" key="1">
    <source>
        <dbReference type="SAM" id="MobiDB-lite"/>
    </source>
</evidence>
<feature type="compositionally biased region" description="Basic residues" evidence="1">
    <location>
        <begin position="56"/>
        <end position="67"/>
    </location>
</feature>
<dbReference type="AlphaFoldDB" id="A0A1E1X005"/>
<protein>
    <submittedName>
        <fullName evidence="2">Uncharacterized protein</fullName>
    </submittedName>
</protein>
<sequence length="67" mass="7199">CQPRPPPNCPPWCEPRAQPGSVCAPGCTCVPRAWNGPLNRLACNPQPFGNPPPSPPRRRRPAHVAIG</sequence>
<feature type="region of interest" description="Disordered" evidence="1">
    <location>
        <begin position="45"/>
        <end position="67"/>
    </location>
</feature>
<accession>A0A1E1X005</accession>
<organism evidence="2">
    <name type="scientific">Amblyomma aureolatum</name>
    <dbReference type="NCBI Taxonomy" id="187763"/>
    <lineage>
        <taxon>Eukaryota</taxon>
        <taxon>Metazoa</taxon>
        <taxon>Ecdysozoa</taxon>
        <taxon>Arthropoda</taxon>
        <taxon>Chelicerata</taxon>
        <taxon>Arachnida</taxon>
        <taxon>Acari</taxon>
        <taxon>Parasitiformes</taxon>
        <taxon>Ixodida</taxon>
        <taxon>Ixodoidea</taxon>
        <taxon>Ixodidae</taxon>
        <taxon>Amblyomminae</taxon>
        <taxon>Amblyomma</taxon>
    </lineage>
</organism>
<evidence type="ECO:0000313" key="2">
    <source>
        <dbReference type="EMBL" id="JAT92605.1"/>
    </source>
</evidence>
<proteinExistence type="evidence at transcript level"/>
<reference evidence="2" key="1">
    <citation type="journal article" date="2017" name="Front. Cell. Infect. Microbiol.">
        <title>The Distinct Transcriptional Response of the Midgut of Amblyomma sculptum and Amblyomma aureolatum Ticks to Rickettsia rickettsii Correlates to Their Differences in Susceptibility to Infection.</title>
        <authorList>
            <person name="Martins L.A."/>
            <person name="Galletti M.F.B.M."/>
            <person name="Ribeiro J.M."/>
            <person name="Fujita A."/>
            <person name="Costa F.B."/>
            <person name="Labruna M.B."/>
            <person name="Daffre S."/>
            <person name="Fogaca A.C."/>
        </authorList>
    </citation>
    <scope>NUCLEOTIDE SEQUENCE</scope>
</reference>
<name>A0A1E1X005_9ACAR</name>
<feature type="non-terminal residue" evidence="2">
    <location>
        <position position="1"/>
    </location>
</feature>
<dbReference type="EMBL" id="GFAC01006583">
    <property type="protein sequence ID" value="JAT92605.1"/>
    <property type="molecule type" value="mRNA"/>
</dbReference>